<gene>
    <name evidence="1" type="ORF">ABZZ21_04680</name>
</gene>
<accession>A0ABV2UQP2</accession>
<evidence type="ECO:0000313" key="1">
    <source>
        <dbReference type="EMBL" id="MET9843872.1"/>
    </source>
</evidence>
<proteinExistence type="predicted"/>
<organism evidence="1 2">
    <name type="scientific">Streptomyces ossamyceticus</name>
    <dbReference type="NCBI Taxonomy" id="249581"/>
    <lineage>
        <taxon>Bacteria</taxon>
        <taxon>Bacillati</taxon>
        <taxon>Actinomycetota</taxon>
        <taxon>Actinomycetes</taxon>
        <taxon>Kitasatosporales</taxon>
        <taxon>Streptomycetaceae</taxon>
        <taxon>Streptomyces</taxon>
    </lineage>
</organism>
<reference evidence="1 2" key="1">
    <citation type="submission" date="2024-06" db="EMBL/GenBank/DDBJ databases">
        <title>The Natural Products Discovery Center: Release of the First 8490 Sequenced Strains for Exploring Actinobacteria Biosynthetic Diversity.</title>
        <authorList>
            <person name="Kalkreuter E."/>
            <person name="Kautsar S.A."/>
            <person name="Yang D."/>
            <person name="Bader C.D."/>
            <person name="Teijaro C.N."/>
            <person name="Fluegel L."/>
            <person name="Davis C.M."/>
            <person name="Simpson J.R."/>
            <person name="Lauterbach L."/>
            <person name="Steele A.D."/>
            <person name="Gui C."/>
            <person name="Meng S."/>
            <person name="Li G."/>
            <person name="Viehrig K."/>
            <person name="Ye F."/>
            <person name="Su P."/>
            <person name="Kiefer A.F."/>
            <person name="Nichols A."/>
            <person name="Cepeda A.J."/>
            <person name="Yan W."/>
            <person name="Fan B."/>
            <person name="Jiang Y."/>
            <person name="Adhikari A."/>
            <person name="Zheng C.-J."/>
            <person name="Schuster L."/>
            <person name="Cowan T.M."/>
            <person name="Smanski M.J."/>
            <person name="Chevrette M.G."/>
            <person name="De Carvalho L.P.S."/>
            <person name="Shen B."/>
        </authorList>
    </citation>
    <scope>NUCLEOTIDE SEQUENCE [LARGE SCALE GENOMIC DNA]</scope>
    <source>
        <strain evidence="1 2">NPDC006434</strain>
    </source>
</reference>
<sequence>MNAVVYRGARTHEIEIRAAEASAPAKERDGRGVSALASDRSATGAIVVPVDGGRSGR</sequence>
<dbReference type="EMBL" id="JBEXPZ010000005">
    <property type="protein sequence ID" value="MET9843872.1"/>
    <property type="molecule type" value="Genomic_DNA"/>
</dbReference>
<evidence type="ECO:0000313" key="2">
    <source>
        <dbReference type="Proteomes" id="UP001550210"/>
    </source>
</evidence>
<comment type="caution">
    <text evidence="1">The sequence shown here is derived from an EMBL/GenBank/DDBJ whole genome shotgun (WGS) entry which is preliminary data.</text>
</comment>
<dbReference type="RefSeq" id="WP_355392448.1">
    <property type="nucleotide sequence ID" value="NZ_JBEXPZ010000005.1"/>
</dbReference>
<keyword evidence="2" id="KW-1185">Reference proteome</keyword>
<dbReference type="Proteomes" id="UP001550210">
    <property type="component" value="Unassembled WGS sequence"/>
</dbReference>
<name>A0ABV2UQP2_9ACTN</name>
<protein>
    <submittedName>
        <fullName evidence="1">Uncharacterized protein</fullName>
    </submittedName>
</protein>